<evidence type="ECO:0000256" key="3">
    <source>
        <dbReference type="ARBA" id="ARBA00022737"/>
    </source>
</evidence>
<evidence type="ECO:0000256" key="2">
    <source>
        <dbReference type="ARBA" id="ARBA00022723"/>
    </source>
</evidence>
<accession>A0AA35QQ07</accession>
<dbReference type="Proteomes" id="UP001178461">
    <property type="component" value="Unassembled WGS sequence"/>
</dbReference>
<feature type="compositionally biased region" description="Basic and acidic residues" evidence="10">
    <location>
        <begin position="207"/>
        <end position="216"/>
    </location>
</feature>
<dbReference type="GO" id="GO:0000978">
    <property type="term" value="F:RNA polymerase II cis-regulatory region sequence-specific DNA binding"/>
    <property type="evidence" value="ECO:0007669"/>
    <property type="project" value="TreeGrafter"/>
</dbReference>
<dbReference type="GO" id="GO:0008270">
    <property type="term" value="F:zinc ion binding"/>
    <property type="evidence" value="ECO:0007669"/>
    <property type="project" value="UniProtKB-KW"/>
</dbReference>
<keyword evidence="4 9" id="KW-0863">Zinc-finger</keyword>
<dbReference type="Pfam" id="PF00096">
    <property type="entry name" value="zf-C2H2"/>
    <property type="match status" value="2"/>
</dbReference>
<dbReference type="PANTHER" id="PTHR23226:SF377">
    <property type="entry name" value="ZINC FINGER AND SCAN DOMAIN-CONTAINING PROTEIN 20"/>
    <property type="match status" value="1"/>
</dbReference>
<dbReference type="InterPro" id="IPR013087">
    <property type="entry name" value="Znf_C2H2_type"/>
</dbReference>
<feature type="domain" description="C2H2-type" evidence="11">
    <location>
        <begin position="153"/>
        <end position="180"/>
    </location>
</feature>
<dbReference type="FunFam" id="3.30.160.60:FF:000012">
    <property type="entry name" value="RB-associated KRAB zinc finger protein-like"/>
    <property type="match status" value="1"/>
</dbReference>
<dbReference type="PROSITE" id="PS50157">
    <property type="entry name" value="ZINC_FINGER_C2H2_2"/>
    <property type="match status" value="2"/>
</dbReference>
<proteinExistence type="predicted"/>
<comment type="caution">
    <text evidence="12">The sequence shown here is derived from an EMBL/GenBank/DDBJ whole genome shotgun (WGS) entry which is preliminary data.</text>
</comment>
<organism evidence="12 13">
    <name type="scientific">Podarcis lilfordi</name>
    <name type="common">Lilford's wall lizard</name>
    <dbReference type="NCBI Taxonomy" id="74358"/>
    <lineage>
        <taxon>Eukaryota</taxon>
        <taxon>Metazoa</taxon>
        <taxon>Chordata</taxon>
        <taxon>Craniata</taxon>
        <taxon>Vertebrata</taxon>
        <taxon>Euteleostomi</taxon>
        <taxon>Lepidosauria</taxon>
        <taxon>Squamata</taxon>
        <taxon>Bifurcata</taxon>
        <taxon>Unidentata</taxon>
        <taxon>Episquamata</taxon>
        <taxon>Laterata</taxon>
        <taxon>Lacertibaenia</taxon>
        <taxon>Lacertidae</taxon>
        <taxon>Podarcis</taxon>
    </lineage>
</organism>
<dbReference type="GO" id="GO:0000981">
    <property type="term" value="F:DNA-binding transcription factor activity, RNA polymerase II-specific"/>
    <property type="evidence" value="ECO:0007669"/>
    <property type="project" value="TreeGrafter"/>
</dbReference>
<dbReference type="Gene3D" id="3.30.160.60">
    <property type="entry name" value="Classic Zinc Finger"/>
    <property type="match status" value="2"/>
</dbReference>
<keyword evidence="8" id="KW-0539">Nucleus</keyword>
<dbReference type="PROSITE" id="PS00028">
    <property type="entry name" value="ZINC_FINGER_C2H2_1"/>
    <property type="match status" value="2"/>
</dbReference>
<dbReference type="SUPFAM" id="SSF57667">
    <property type="entry name" value="beta-beta-alpha zinc fingers"/>
    <property type="match status" value="2"/>
</dbReference>
<keyword evidence="13" id="KW-1185">Reference proteome</keyword>
<evidence type="ECO:0000256" key="6">
    <source>
        <dbReference type="ARBA" id="ARBA00023015"/>
    </source>
</evidence>
<keyword evidence="2" id="KW-0479">Metal-binding</keyword>
<feature type="region of interest" description="Disordered" evidence="10">
    <location>
        <begin position="125"/>
        <end position="146"/>
    </location>
</feature>
<keyword evidence="3" id="KW-0677">Repeat</keyword>
<dbReference type="FunFam" id="3.30.160.60:FF:000671">
    <property type="entry name" value="Zinc finger protein 26"/>
    <property type="match status" value="1"/>
</dbReference>
<dbReference type="EMBL" id="CANTUW010000026">
    <property type="protein sequence ID" value="CAI7934991.1"/>
    <property type="molecule type" value="Genomic_DNA"/>
</dbReference>
<dbReference type="GO" id="GO:0005634">
    <property type="term" value="C:nucleus"/>
    <property type="evidence" value="ECO:0007669"/>
    <property type="project" value="UniProtKB-SubCell"/>
</dbReference>
<comment type="subcellular location">
    <subcellularLocation>
        <location evidence="1">Nucleus</location>
    </subcellularLocation>
</comment>
<dbReference type="InterPro" id="IPR036236">
    <property type="entry name" value="Znf_C2H2_sf"/>
</dbReference>
<feature type="non-terminal residue" evidence="12">
    <location>
        <position position="225"/>
    </location>
</feature>
<dbReference type="AlphaFoldDB" id="A0AA35QQ07"/>
<evidence type="ECO:0000256" key="9">
    <source>
        <dbReference type="PROSITE-ProRule" id="PRU00042"/>
    </source>
</evidence>
<reference evidence="12" key="1">
    <citation type="submission" date="2022-12" db="EMBL/GenBank/DDBJ databases">
        <authorList>
            <person name="Alioto T."/>
            <person name="Alioto T."/>
            <person name="Gomez Garrido J."/>
        </authorList>
    </citation>
    <scope>NUCLEOTIDE SEQUENCE</scope>
</reference>
<evidence type="ECO:0000256" key="4">
    <source>
        <dbReference type="ARBA" id="ARBA00022771"/>
    </source>
</evidence>
<sequence>CLEPETQLISLDHWHSFSSCTLQQYFFIKRAMEEDKPSSPSSGVGLNRMEEFLPDDMLEWKTEGEGMEVEVEGDILRDQDGAREKLGNERAQCVSDLDGIFTEQEDPDKGSYGAHLRICGEGKQFQSSKLGKSGSHSRKTSELPSLRTNEKRYKCSECGKGFYRIASLSLHKTFHVPYKCNECGKCFHHKSNLGLHEKVHQAMRSTDCGKKPRRTPDNSQQNQRM</sequence>
<gene>
    <name evidence="12" type="ORF">PODLI_1B004149</name>
</gene>
<evidence type="ECO:0000256" key="8">
    <source>
        <dbReference type="ARBA" id="ARBA00023242"/>
    </source>
</evidence>
<dbReference type="SMART" id="SM00355">
    <property type="entry name" value="ZnF_C2H2"/>
    <property type="match status" value="2"/>
</dbReference>
<evidence type="ECO:0000256" key="7">
    <source>
        <dbReference type="ARBA" id="ARBA00023163"/>
    </source>
</evidence>
<name>A0AA35QQ07_9SAUR</name>
<feature type="region of interest" description="Disordered" evidence="10">
    <location>
        <begin position="201"/>
        <end position="225"/>
    </location>
</feature>
<keyword evidence="7" id="KW-0804">Transcription</keyword>
<feature type="domain" description="C2H2-type" evidence="11">
    <location>
        <begin position="178"/>
        <end position="205"/>
    </location>
</feature>
<protein>
    <submittedName>
        <fullName evidence="12">Finger with KRAB and SCAN domains 1-like</fullName>
    </submittedName>
</protein>
<evidence type="ECO:0000256" key="10">
    <source>
        <dbReference type="SAM" id="MobiDB-lite"/>
    </source>
</evidence>
<evidence type="ECO:0000313" key="13">
    <source>
        <dbReference type="Proteomes" id="UP001178461"/>
    </source>
</evidence>
<keyword evidence="6" id="KW-0805">Transcription regulation</keyword>
<keyword evidence="5" id="KW-0862">Zinc</keyword>
<evidence type="ECO:0000256" key="1">
    <source>
        <dbReference type="ARBA" id="ARBA00004123"/>
    </source>
</evidence>
<evidence type="ECO:0000259" key="11">
    <source>
        <dbReference type="PROSITE" id="PS50157"/>
    </source>
</evidence>
<evidence type="ECO:0000313" key="12">
    <source>
        <dbReference type="EMBL" id="CAI7934991.1"/>
    </source>
</evidence>
<evidence type="ECO:0000256" key="5">
    <source>
        <dbReference type="ARBA" id="ARBA00022833"/>
    </source>
</evidence>
<dbReference type="PANTHER" id="PTHR23226">
    <property type="entry name" value="ZINC FINGER AND SCAN DOMAIN-CONTAINING"/>
    <property type="match status" value="1"/>
</dbReference>